<evidence type="ECO:0000313" key="8">
    <source>
        <dbReference type="EMBL" id="SKD04225.1"/>
    </source>
</evidence>
<name>A0A1T5NUW5_9BACT</name>
<evidence type="ECO:0000313" key="9">
    <source>
        <dbReference type="Proteomes" id="UP000190166"/>
    </source>
</evidence>
<dbReference type="Proteomes" id="UP000190166">
    <property type="component" value="Unassembled WGS sequence"/>
</dbReference>
<dbReference type="Gene3D" id="3.30.2010.10">
    <property type="entry name" value="Metalloproteases ('zincins'), catalytic domain"/>
    <property type="match status" value="1"/>
</dbReference>
<dbReference type="EMBL" id="FUZZ01000002">
    <property type="protein sequence ID" value="SKD04225.1"/>
    <property type="molecule type" value="Genomic_DNA"/>
</dbReference>
<dbReference type="GO" id="GO:0016020">
    <property type="term" value="C:membrane"/>
    <property type="evidence" value="ECO:0007669"/>
    <property type="project" value="TreeGrafter"/>
</dbReference>
<dbReference type="Pfam" id="PF01435">
    <property type="entry name" value="Peptidase_M48"/>
    <property type="match status" value="1"/>
</dbReference>
<evidence type="ECO:0000256" key="3">
    <source>
        <dbReference type="ARBA" id="ARBA00022723"/>
    </source>
</evidence>
<reference evidence="8 9" key="1">
    <citation type="submission" date="2017-02" db="EMBL/GenBank/DDBJ databases">
        <authorList>
            <person name="Peterson S.W."/>
        </authorList>
    </citation>
    <scope>NUCLEOTIDE SEQUENCE [LARGE SCALE GENOMIC DNA]</scope>
    <source>
        <strain evidence="8 9">DSM 18108</strain>
    </source>
</reference>
<dbReference type="RefSeq" id="WP_159454301.1">
    <property type="nucleotide sequence ID" value="NZ_FUZZ01000002.1"/>
</dbReference>
<evidence type="ECO:0000256" key="1">
    <source>
        <dbReference type="ARBA" id="ARBA00001947"/>
    </source>
</evidence>
<protein>
    <submittedName>
        <fullName evidence="8">Peptidase family M48</fullName>
    </submittedName>
</protein>
<dbReference type="STRING" id="393003.SAMN05660461_2790"/>
<evidence type="ECO:0000256" key="4">
    <source>
        <dbReference type="ARBA" id="ARBA00022801"/>
    </source>
</evidence>
<sequence>MSIPCFRLSARICIVCIACFIYFTPTVSAQLNVFSPASPDEHLLTSLEQQFEAGYKARLAAFPSKYKKEFQAIYDQRWENIKSKFDEKEIYTATGAKQYLDKLLQEIVQANPLLQHQKIYCYFSRSAVPNASYIGEGIILFNMGLFKQLENESQAAFVLCHELAHYYLQHSENGIARYVNTMNGKDMQQELRKIKATEYGKREQLEKLIRGVTFNSRRHSRDHESQADSMGLVFLQHTRFSVNGALTVMALLDTVDIDTMNTAARLQQLFNAKAYPFRKRWTAKREGLLGGHAQLEKDQEMEDSLKTHPDCKQRIKLLEAMAGAGQRNNTALNIIDKATFDSLRHAFKYEVISYAFENDQYSRSLYYAISLLQEYPDDPFLVTHIGKVLNSCYDAQKAHTLGKLTDLPSPVYTDNYNVLLQMIQNLHLDEFPAISFYYLEAYQPKLNTYTAFMREFNKSRQLIQ</sequence>
<keyword evidence="4" id="KW-0378">Hydrolase</keyword>
<keyword evidence="5" id="KW-0862">Zinc</keyword>
<dbReference type="GO" id="GO:0046872">
    <property type="term" value="F:metal ion binding"/>
    <property type="evidence" value="ECO:0007669"/>
    <property type="project" value="UniProtKB-KW"/>
</dbReference>
<keyword evidence="9" id="KW-1185">Reference proteome</keyword>
<evidence type="ECO:0000256" key="5">
    <source>
        <dbReference type="ARBA" id="ARBA00022833"/>
    </source>
</evidence>
<dbReference type="InterPro" id="IPR001915">
    <property type="entry name" value="Peptidase_M48"/>
</dbReference>
<organism evidence="8 9">
    <name type="scientific">Chitinophaga ginsengisegetis</name>
    <dbReference type="NCBI Taxonomy" id="393003"/>
    <lineage>
        <taxon>Bacteria</taxon>
        <taxon>Pseudomonadati</taxon>
        <taxon>Bacteroidota</taxon>
        <taxon>Chitinophagia</taxon>
        <taxon>Chitinophagales</taxon>
        <taxon>Chitinophagaceae</taxon>
        <taxon>Chitinophaga</taxon>
    </lineage>
</organism>
<dbReference type="CDD" id="cd07324">
    <property type="entry name" value="M48C_Oma1-like"/>
    <property type="match status" value="1"/>
</dbReference>
<keyword evidence="6" id="KW-0482">Metalloprotease</keyword>
<feature type="domain" description="Peptidase M48" evidence="7">
    <location>
        <begin position="98"/>
        <end position="321"/>
    </location>
</feature>
<dbReference type="InterPro" id="IPR051156">
    <property type="entry name" value="Mito/Outer_Membr_Metalloprot"/>
</dbReference>
<evidence type="ECO:0000256" key="6">
    <source>
        <dbReference type="ARBA" id="ARBA00023049"/>
    </source>
</evidence>
<dbReference type="PANTHER" id="PTHR22726">
    <property type="entry name" value="METALLOENDOPEPTIDASE OMA1"/>
    <property type="match status" value="1"/>
</dbReference>
<proteinExistence type="predicted"/>
<dbReference type="GO" id="GO:0051603">
    <property type="term" value="P:proteolysis involved in protein catabolic process"/>
    <property type="evidence" value="ECO:0007669"/>
    <property type="project" value="TreeGrafter"/>
</dbReference>
<keyword evidence="3" id="KW-0479">Metal-binding</keyword>
<accession>A0A1T5NUW5</accession>
<comment type="cofactor">
    <cofactor evidence="1">
        <name>Zn(2+)</name>
        <dbReference type="ChEBI" id="CHEBI:29105"/>
    </cofactor>
</comment>
<dbReference type="GO" id="GO:0004222">
    <property type="term" value="F:metalloendopeptidase activity"/>
    <property type="evidence" value="ECO:0007669"/>
    <property type="project" value="InterPro"/>
</dbReference>
<evidence type="ECO:0000256" key="2">
    <source>
        <dbReference type="ARBA" id="ARBA00022670"/>
    </source>
</evidence>
<evidence type="ECO:0000259" key="7">
    <source>
        <dbReference type="Pfam" id="PF01435"/>
    </source>
</evidence>
<dbReference type="AlphaFoldDB" id="A0A1T5NUW5"/>
<keyword evidence="2" id="KW-0645">Protease</keyword>
<dbReference type="PANTHER" id="PTHR22726:SF1">
    <property type="entry name" value="METALLOENDOPEPTIDASE OMA1, MITOCHONDRIAL"/>
    <property type="match status" value="1"/>
</dbReference>
<gene>
    <name evidence="8" type="ORF">SAMN05660461_2790</name>
</gene>